<dbReference type="InterPro" id="IPR001881">
    <property type="entry name" value="EGF-like_Ca-bd_dom"/>
</dbReference>
<accession>A0A820GSD5</accession>
<comment type="caution">
    <text evidence="6">Lacks conserved residue(s) required for the propagation of feature annotation.</text>
</comment>
<feature type="domain" description="EGF-like" evidence="7">
    <location>
        <begin position="16"/>
        <end position="52"/>
    </location>
</feature>
<sequence>NCTCPNGYSGIQCQYGGYQCNSGPCLNNGTCIITSAGYQCQCLAGLTGNRCEIDINECTSSPCQNAGICLQPSLNSYQCLCPTGKWKKKNI</sequence>
<dbReference type="Gene3D" id="2.10.25.10">
    <property type="entry name" value="Laminin"/>
    <property type="match status" value="2"/>
</dbReference>
<dbReference type="CDD" id="cd00054">
    <property type="entry name" value="EGF_CA"/>
    <property type="match status" value="1"/>
</dbReference>
<feature type="domain" description="EGF-like" evidence="7">
    <location>
        <begin position="54"/>
        <end position="88"/>
    </location>
</feature>
<dbReference type="FunFam" id="2.10.25.10:FF:000109">
    <property type="entry name" value="Notch homolog 4, [Drosophila]"/>
    <property type="match status" value="1"/>
</dbReference>
<keyword evidence="1 6" id="KW-0245">EGF-like domain</keyword>
<dbReference type="Proteomes" id="UP000663823">
    <property type="component" value="Unassembled WGS sequence"/>
</dbReference>
<proteinExistence type="predicted"/>
<dbReference type="EMBL" id="CAJOAX010042042">
    <property type="protein sequence ID" value="CAF4284408.1"/>
    <property type="molecule type" value="Genomic_DNA"/>
</dbReference>
<keyword evidence="3" id="KW-0677">Repeat</keyword>
<dbReference type="AlphaFoldDB" id="A0A820GSD5"/>
<keyword evidence="2" id="KW-0732">Signal</keyword>
<dbReference type="SMART" id="SM00181">
    <property type="entry name" value="EGF"/>
    <property type="match status" value="2"/>
</dbReference>
<dbReference type="SUPFAM" id="SSF57196">
    <property type="entry name" value="EGF/Laminin"/>
    <property type="match status" value="2"/>
</dbReference>
<reference evidence="8" key="1">
    <citation type="submission" date="2021-02" db="EMBL/GenBank/DDBJ databases">
        <authorList>
            <person name="Nowell W R."/>
        </authorList>
    </citation>
    <scope>NUCLEOTIDE SEQUENCE</scope>
</reference>
<dbReference type="Pfam" id="PF00008">
    <property type="entry name" value="EGF"/>
    <property type="match status" value="2"/>
</dbReference>
<protein>
    <recommendedName>
        <fullName evidence="7">EGF-like domain-containing protein</fullName>
    </recommendedName>
</protein>
<dbReference type="PANTHER" id="PTHR12916:SF4">
    <property type="entry name" value="UNINFLATABLE, ISOFORM C"/>
    <property type="match status" value="1"/>
</dbReference>
<feature type="domain" description="EGF-like" evidence="7">
    <location>
        <begin position="1"/>
        <end position="14"/>
    </location>
</feature>
<dbReference type="GO" id="GO:0005509">
    <property type="term" value="F:calcium ion binding"/>
    <property type="evidence" value="ECO:0007669"/>
    <property type="project" value="InterPro"/>
</dbReference>
<evidence type="ECO:0000313" key="9">
    <source>
        <dbReference type="Proteomes" id="UP000663823"/>
    </source>
</evidence>
<gene>
    <name evidence="8" type="ORF">OTI717_LOCUS41524</name>
</gene>
<evidence type="ECO:0000256" key="1">
    <source>
        <dbReference type="ARBA" id="ARBA00022536"/>
    </source>
</evidence>
<feature type="disulfide bond" evidence="6">
    <location>
        <begin position="4"/>
        <end position="13"/>
    </location>
</feature>
<name>A0A820GSD5_9BILA</name>
<evidence type="ECO:0000313" key="8">
    <source>
        <dbReference type="EMBL" id="CAF4284408.1"/>
    </source>
</evidence>
<dbReference type="PROSITE" id="PS01186">
    <property type="entry name" value="EGF_2"/>
    <property type="match status" value="1"/>
</dbReference>
<evidence type="ECO:0000256" key="4">
    <source>
        <dbReference type="ARBA" id="ARBA00023157"/>
    </source>
</evidence>
<evidence type="ECO:0000259" key="7">
    <source>
        <dbReference type="PROSITE" id="PS50026"/>
    </source>
</evidence>
<feature type="disulfide bond" evidence="6">
    <location>
        <begin position="42"/>
        <end position="51"/>
    </location>
</feature>
<feature type="non-terminal residue" evidence="8">
    <location>
        <position position="1"/>
    </location>
</feature>
<evidence type="ECO:0000256" key="3">
    <source>
        <dbReference type="ARBA" id="ARBA00022737"/>
    </source>
</evidence>
<evidence type="ECO:0000256" key="2">
    <source>
        <dbReference type="ARBA" id="ARBA00022729"/>
    </source>
</evidence>
<evidence type="ECO:0000256" key="6">
    <source>
        <dbReference type="PROSITE-ProRule" id="PRU00076"/>
    </source>
</evidence>
<keyword evidence="5" id="KW-0325">Glycoprotein</keyword>
<evidence type="ECO:0000256" key="5">
    <source>
        <dbReference type="ARBA" id="ARBA00023180"/>
    </source>
</evidence>
<dbReference type="PROSITE" id="PS00022">
    <property type="entry name" value="EGF_1"/>
    <property type="match status" value="2"/>
</dbReference>
<dbReference type="PROSITE" id="PS50026">
    <property type="entry name" value="EGF_3"/>
    <property type="match status" value="3"/>
</dbReference>
<organism evidence="8 9">
    <name type="scientific">Rotaria sordida</name>
    <dbReference type="NCBI Taxonomy" id="392033"/>
    <lineage>
        <taxon>Eukaryota</taxon>
        <taxon>Metazoa</taxon>
        <taxon>Spiralia</taxon>
        <taxon>Gnathifera</taxon>
        <taxon>Rotifera</taxon>
        <taxon>Eurotatoria</taxon>
        <taxon>Bdelloidea</taxon>
        <taxon>Philodinida</taxon>
        <taxon>Philodinidae</taxon>
        <taxon>Rotaria</taxon>
    </lineage>
</organism>
<dbReference type="PANTHER" id="PTHR12916">
    <property type="entry name" value="CYTOCHROME C OXIDASE POLYPEPTIDE VIC-2"/>
    <property type="match status" value="1"/>
</dbReference>
<keyword evidence="4 6" id="KW-1015">Disulfide bond</keyword>
<comment type="caution">
    <text evidence="8">The sequence shown here is derived from an EMBL/GenBank/DDBJ whole genome shotgun (WGS) entry which is preliminary data.</text>
</comment>
<dbReference type="InterPro" id="IPR000742">
    <property type="entry name" value="EGF"/>
</dbReference>
<dbReference type="SMART" id="SM00179">
    <property type="entry name" value="EGF_CA"/>
    <property type="match status" value="2"/>
</dbReference>